<gene>
    <name evidence="4" type="ORF">CPB84DRAFT_1690415</name>
</gene>
<keyword evidence="3" id="KW-0862">Zinc</keyword>
<dbReference type="InterPro" id="IPR019786">
    <property type="entry name" value="Zinc_finger_PHD-type_CS"/>
</dbReference>
<keyword evidence="1" id="KW-0479">Metal-binding</keyword>
<dbReference type="Gene3D" id="3.30.40.10">
    <property type="entry name" value="Zinc/RING finger domain, C3HC4 (zinc finger)"/>
    <property type="match status" value="1"/>
</dbReference>
<accession>A0A9P5TGP9</accession>
<evidence type="ECO:0000256" key="2">
    <source>
        <dbReference type="ARBA" id="ARBA00022771"/>
    </source>
</evidence>
<dbReference type="PROSITE" id="PS01359">
    <property type="entry name" value="ZF_PHD_1"/>
    <property type="match status" value="1"/>
</dbReference>
<dbReference type="AlphaFoldDB" id="A0A9P5TGP9"/>
<evidence type="ECO:0000313" key="4">
    <source>
        <dbReference type="EMBL" id="KAF8874100.1"/>
    </source>
</evidence>
<comment type="caution">
    <text evidence="4">The sequence shown here is derived from an EMBL/GenBank/DDBJ whole genome shotgun (WGS) entry which is preliminary data.</text>
</comment>
<name>A0A9P5TGP9_GYMJU</name>
<dbReference type="SUPFAM" id="SSF57903">
    <property type="entry name" value="FYVE/PHD zinc finger"/>
    <property type="match status" value="1"/>
</dbReference>
<keyword evidence="5" id="KW-1185">Reference proteome</keyword>
<evidence type="ECO:0008006" key="6">
    <source>
        <dbReference type="Google" id="ProtNLM"/>
    </source>
</evidence>
<keyword evidence="2" id="KW-0863">Zinc-finger</keyword>
<dbReference type="OrthoDB" id="3267958at2759"/>
<evidence type="ECO:0000256" key="3">
    <source>
        <dbReference type="ARBA" id="ARBA00022833"/>
    </source>
</evidence>
<evidence type="ECO:0000313" key="5">
    <source>
        <dbReference type="Proteomes" id="UP000724874"/>
    </source>
</evidence>
<dbReference type="GO" id="GO:0008270">
    <property type="term" value="F:zinc ion binding"/>
    <property type="evidence" value="ECO:0007669"/>
    <property type="project" value="UniProtKB-KW"/>
</dbReference>
<sequence>VQQCDCSDPVMPAEIENGELAIRCRVPGCKTIWYHLVCIGLEYAFNTWTCGSCTLREDLG</sequence>
<feature type="non-terminal residue" evidence="4">
    <location>
        <position position="60"/>
    </location>
</feature>
<organism evidence="4 5">
    <name type="scientific">Gymnopilus junonius</name>
    <name type="common">Spectacular rustgill mushroom</name>
    <name type="synonym">Gymnopilus spectabilis subsp. junonius</name>
    <dbReference type="NCBI Taxonomy" id="109634"/>
    <lineage>
        <taxon>Eukaryota</taxon>
        <taxon>Fungi</taxon>
        <taxon>Dikarya</taxon>
        <taxon>Basidiomycota</taxon>
        <taxon>Agaricomycotina</taxon>
        <taxon>Agaricomycetes</taxon>
        <taxon>Agaricomycetidae</taxon>
        <taxon>Agaricales</taxon>
        <taxon>Agaricineae</taxon>
        <taxon>Hymenogastraceae</taxon>
        <taxon>Gymnopilus</taxon>
    </lineage>
</organism>
<dbReference type="EMBL" id="JADNYJ010000222">
    <property type="protein sequence ID" value="KAF8874100.1"/>
    <property type="molecule type" value="Genomic_DNA"/>
</dbReference>
<dbReference type="InterPro" id="IPR013083">
    <property type="entry name" value="Znf_RING/FYVE/PHD"/>
</dbReference>
<dbReference type="InterPro" id="IPR011011">
    <property type="entry name" value="Znf_FYVE_PHD"/>
</dbReference>
<reference evidence="4" key="1">
    <citation type="submission" date="2020-11" db="EMBL/GenBank/DDBJ databases">
        <authorList>
            <consortium name="DOE Joint Genome Institute"/>
            <person name="Ahrendt S."/>
            <person name="Riley R."/>
            <person name="Andreopoulos W."/>
            <person name="LaButti K."/>
            <person name="Pangilinan J."/>
            <person name="Ruiz-duenas F.J."/>
            <person name="Barrasa J.M."/>
            <person name="Sanchez-Garcia M."/>
            <person name="Camarero S."/>
            <person name="Miyauchi S."/>
            <person name="Serrano A."/>
            <person name="Linde D."/>
            <person name="Babiker R."/>
            <person name="Drula E."/>
            <person name="Ayuso-Fernandez I."/>
            <person name="Pacheco R."/>
            <person name="Padilla G."/>
            <person name="Ferreira P."/>
            <person name="Barriuso J."/>
            <person name="Kellner H."/>
            <person name="Castanera R."/>
            <person name="Alfaro M."/>
            <person name="Ramirez L."/>
            <person name="Pisabarro A.G."/>
            <person name="Kuo A."/>
            <person name="Tritt A."/>
            <person name="Lipzen A."/>
            <person name="He G."/>
            <person name="Yan M."/>
            <person name="Ng V."/>
            <person name="Cullen D."/>
            <person name="Martin F."/>
            <person name="Rosso M.-N."/>
            <person name="Henrissat B."/>
            <person name="Hibbett D."/>
            <person name="Martinez A.T."/>
            <person name="Grigoriev I.V."/>
        </authorList>
    </citation>
    <scope>NUCLEOTIDE SEQUENCE</scope>
    <source>
        <strain evidence="4">AH 44721</strain>
    </source>
</reference>
<proteinExistence type="predicted"/>
<dbReference type="Proteomes" id="UP000724874">
    <property type="component" value="Unassembled WGS sequence"/>
</dbReference>
<evidence type="ECO:0000256" key="1">
    <source>
        <dbReference type="ARBA" id="ARBA00022723"/>
    </source>
</evidence>
<protein>
    <recommendedName>
        <fullName evidence="6">Zinc finger PHD-type domain-containing protein</fullName>
    </recommendedName>
</protein>